<dbReference type="PATRIC" id="fig|1397.4.peg.1393"/>
<evidence type="ECO:0000313" key="2">
    <source>
        <dbReference type="Proteomes" id="UP000036045"/>
    </source>
</evidence>
<comment type="caution">
    <text evidence="1">The sequence shown here is derived from an EMBL/GenBank/DDBJ whole genome shotgun (WGS) entry which is preliminary data.</text>
</comment>
<proteinExistence type="predicted"/>
<evidence type="ECO:0000313" key="1">
    <source>
        <dbReference type="EMBL" id="KLV25480.1"/>
    </source>
</evidence>
<sequence length="73" mass="8624">MEILYSQFEEKGILNRVENMVKMASVSDEPMKLCFSYDQMERMLEKSCLLIYEHLSPEKLVRCHLTIEKIPSP</sequence>
<keyword evidence="2" id="KW-1185">Reference proteome</keyword>
<protein>
    <submittedName>
        <fullName evidence="1">Uncharacterized protein</fullName>
    </submittedName>
</protein>
<reference evidence="1 2" key="1">
    <citation type="submission" date="2015-05" db="EMBL/GenBank/DDBJ databases">
        <title>Whole genome sequence and identification of bacterial endophytes from Costus igneus.</title>
        <authorList>
            <person name="Lee Y.P."/>
            <person name="Gan H.M."/>
            <person name="Eng W."/>
            <person name="Wheatley M.S."/>
            <person name="Caraballo A."/>
            <person name="Polter S."/>
            <person name="Savka M.A."/>
            <person name="Hudson A.O."/>
        </authorList>
    </citation>
    <scope>NUCLEOTIDE SEQUENCE [LARGE SCALE GENOMIC DNA]</scope>
    <source>
        <strain evidence="1 2">RIT379</strain>
    </source>
</reference>
<dbReference type="EMBL" id="LDPH01000016">
    <property type="protein sequence ID" value="KLV25480.1"/>
    <property type="molecule type" value="Genomic_DNA"/>
</dbReference>
<organism evidence="1 2">
    <name type="scientific">Niallia circulans</name>
    <name type="common">Bacillus circulans</name>
    <dbReference type="NCBI Taxonomy" id="1397"/>
    <lineage>
        <taxon>Bacteria</taxon>
        <taxon>Bacillati</taxon>
        <taxon>Bacillota</taxon>
        <taxon>Bacilli</taxon>
        <taxon>Bacillales</taxon>
        <taxon>Bacillaceae</taxon>
        <taxon>Niallia</taxon>
    </lineage>
</organism>
<dbReference type="Proteomes" id="UP000036045">
    <property type="component" value="Unassembled WGS sequence"/>
</dbReference>
<gene>
    <name evidence="1" type="ORF">ABW02_15975</name>
</gene>
<accession>A0A0J1L9A7</accession>
<dbReference type="AlphaFoldDB" id="A0A0J1L9A7"/>
<name>A0A0J1L9A7_NIACI</name>